<sequence>MPLQVALAEHNGIVTQRTLMPGRHYILGRSELADIVIPHPQVSRQHAILIAQNDDRWSLQDTSTTGCFIHGKPVSSLMLDSSVVLHFGPVACELTTTSVDSEMQAASLDIWQQSRLNALKAALADCADTQSLIDMAQNCFAQTLRCERTAVLLCDNNANISQATGYQPWMDESRFTGSRTVIRNAISQKQPLALGNIMQLDDYNTQQSVIANRIQAAVCIPLFDESNVIGVLYGDNISGRQYFTENEVAFARQIADLLSLRLLFHSIEHKLNLIRQS</sequence>
<dbReference type="Pfam" id="PF00498">
    <property type="entry name" value="FHA"/>
    <property type="match status" value="1"/>
</dbReference>
<evidence type="ECO:0000313" key="2">
    <source>
        <dbReference type="EMBL" id="OFC70795.1"/>
    </source>
</evidence>
<dbReference type="InterPro" id="IPR003018">
    <property type="entry name" value="GAF"/>
</dbReference>
<dbReference type="STRING" id="1656094.BFC18_11720"/>
<keyword evidence="3" id="KW-1185">Reference proteome</keyword>
<reference evidence="2 3" key="1">
    <citation type="submission" date="2016-08" db="EMBL/GenBank/DDBJ databases">
        <authorList>
            <person name="Seilhamer J.J."/>
        </authorList>
    </citation>
    <scope>NUCLEOTIDE SEQUENCE [LARGE SCALE GENOMIC DNA]</scope>
    <source>
        <strain evidence="2 3">KCTC 42603</strain>
    </source>
</reference>
<evidence type="ECO:0000259" key="1">
    <source>
        <dbReference type="PROSITE" id="PS50006"/>
    </source>
</evidence>
<organism evidence="2 3">
    <name type="scientific">Alteromonas confluentis</name>
    <dbReference type="NCBI Taxonomy" id="1656094"/>
    <lineage>
        <taxon>Bacteria</taxon>
        <taxon>Pseudomonadati</taxon>
        <taxon>Pseudomonadota</taxon>
        <taxon>Gammaproteobacteria</taxon>
        <taxon>Alteromonadales</taxon>
        <taxon>Alteromonadaceae</taxon>
        <taxon>Alteromonas/Salinimonas group</taxon>
        <taxon>Alteromonas</taxon>
    </lineage>
</organism>
<dbReference type="RefSeq" id="WP_070125499.1">
    <property type="nucleotide sequence ID" value="NZ_MDHN01000024.1"/>
</dbReference>
<dbReference type="OrthoDB" id="5953293at2"/>
<gene>
    <name evidence="2" type="ORF">BFC18_11720</name>
</gene>
<dbReference type="Gene3D" id="2.60.200.20">
    <property type="match status" value="1"/>
</dbReference>
<comment type="caution">
    <text evidence="2">The sequence shown here is derived from an EMBL/GenBank/DDBJ whole genome shotgun (WGS) entry which is preliminary data.</text>
</comment>
<dbReference type="Gene3D" id="3.30.450.40">
    <property type="match status" value="1"/>
</dbReference>
<dbReference type="SUPFAM" id="SSF49879">
    <property type="entry name" value="SMAD/FHA domain"/>
    <property type="match status" value="1"/>
</dbReference>
<feature type="domain" description="FHA" evidence="1">
    <location>
        <begin position="25"/>
        <end position="74"/>
    </location>
</feature>
<dbReference type="Pfam" id="PF01590">
    <property type="entry name" value="GAF"/>
    <property type="match status" value="1"/>
</dbReference>
<protein>
    <recommendedName>
        <fullName evidence="1">FHA domain-containing protein</fullName>
    </recommendedName>
</protein>
<dbReference type="PROSITE" id="PS50006">
    <property type="entry name" value="FHA_DOMAIN"/>
    <property type="match status" value="1"/>
</dbReference>
<dbReference type="EMBL" id="MDHN01000024">
    <property type="protein sequence ID" value="OFC70795.1"/>
    <property type="molecule type" value="Genomic_DNA"/>
</dbReference>
<name>A0A1E7ZB90_9ALTE</name>
<proteinExistence type="predicted"/>
<dbReference type="InterPro" id="IPR029016">
    <property type="entry name" value="GAF-like_dom_sf"/>
</dbReference>
<dbReference type="SMART" id="SM00065">
    <property type="entry name" value="GAF"/>
    <property type="match status" value="1"/>
</dbReference>
<dbReference type="AlphaFoldDB" id="A0A1E7ZB90"/>
<accession>A0A1E7ZB90</accession>
<dbReference type="Proteomes" id="UP000175691">
    <property type="component" value="Unassembled WGS sequence"/>
</dbReference>
<dbReference type="SUPFAM" id="SSF55781">
    <property type="entry name" value="GAF domain-like"/>
    <property type="match status" value="1"/>
</dbReference>
<dbReference type="SMART" id="SM00240">
    <property type="entry name" value="FHA"/>
    <property type="match status" value="1"/>
</dbReference>
<dbReference type="InterPro" id="IPR000253">
    <property type="entry name" value="FHA_dom"/>
</dbReference>
<dbReference type="InterPro" id="IPR008984">
    <property type="entry name" value="SMAD_FHA_dom_sf"/>
</dbReference>
<evidence type="ECO:0000313" key="3">
    <source>
        <dbReference type="Proteomes" id="UP000175691"/>
    </source>
</evidence>